<organism evidence="10 11">
    <name type="scientific">Oedothorax gibbosus</name>
    <dbReference type="NCBI Taxonomy" id="931172"/>
    <lineage>
        <taxon>Eukaryota</taxon>
        <taxon>Metazoa</taxon>
        <taxon>Ecdysozoa</taxon>
        <taxon>Arthropoda</taxon>
        <taxon>Chelicerata</taxon>
        <taxon>Arachnida</taxon>
        <taxon>Araneae</taxon>
        <taxon>Araneomorphae</taxon>
        <taxon>Entelegynae</taxon>
        <taxon>Araneoidea</taxon>
        <taxon>Linyphiidae</taxon>
        <taxon>Erigoninae</taxon>
        <taxon>Oedothorax</taxon>
    </lineage>
</organism>
<dbReference type="AlphaFoldDB" id="A0AAV6URG0"/>
<feature type="region of interest" description="Disordered" evidence="7">
    <location>
        <begin position="83"/>
        <end position="102"/>
    </location>
</feature>
<feature type="compositionally biased region" description="Polar residues" evidence="7">
    <location>
        <begin position="298"/>
        <end position="314"/>
    </location>
</feature>
<dbReference type="Gene3D" id="4.10.1240.50">
    <property type="match status" value="1"/>
</dbReference>
<evidence type="ECO:0000313" key="10">
    <source>
        <dbReference type="EMBL" id="KAG8185866.1"/>
    </source>
</evidence>
<keyword evidence="3" id="KW-0863">Zinc-finger</keyword>
<feature type="compositionally biased region" description="Basic and acidic residues" evidence="7">
    <location>
        <begin position="43"/>
        <end position="54"/>
    </location>
</feature>
<dbReference type="SMART" id="SM00717">
    <property type="entry name" value="SANT"/>
    <property type="match status" value="1"/>
</dbReference>
<proteinExistence type="predicted"/>
<feature type="region of interest" description="Disordered" evidence="7">
    <location>
        <begin position="113"/>
        <end position="146"/>
    </location>
</feature>
<dbReference type="GO" id="GO:0016581">
    <property type="term" value="C:NuRD complex"/>
    <property type="evidence" value="ECO:0007669"/>
    <property type="project" value="TreeGrafter"/>
</dbReference>
<evidence type="ECO:0000259" key="8">
    <source>
        <dbReference type="PROSITE" id="PS51156"/>
    </source>
</evidence>
<evidence type="ECO:0000256" key="5">
    <source>
        <dbReference type="ARBA" id="ARBA00023125"/>
    </source>
</evidence>
<dbReference type="Pfam" id="PF01448">
    <property type="entry name" value="ELM2"/>
    <property type="match status" value="1"/>
</dbReference>
<protein>
    <submittedName>
        <fullName evidence="10">Uncharacterized protein</fullName>
    </submittedName>
</protein>
<feature type="compositionally biased region" description="Polar residues" evidence="7">
    <location>
        <begin position="125"/>
        <end position="141"/>
    </location>
</feature>
<dbReference type="InterPro" id="IPR040138">
    <property type="entry name" value="MIER/MTA"/>
</dbReference>
<dbReference type="InterPro" id="IPR000949">
    <property type="entry name" value="ELM2_dom"/>
</dbReference>
<feature type="region of interest" description="Disordered" evidence="7">
    <location>
        <begin position="298"/>
        <end position="369"/>
    </location>
</feature>
<feature type="compositionally biased region" description="Basic and acidic residues" evidence="7">
    <location>
        <begin position="474"/>
        <end position="483"/>
    </location>
</feature>
<evidence type="ECO:0000256" key="1">
    <source>
        <dbReference type="ARBA" id="ARBA00004123"/>
    </source>
</evidence>
<evidence type="ECO:0000256" key="6">
    <source>
        <dbReference type="ARBA" id="ARBA00023242"/>
    </source>
</evidence>
<feature type="compositionally biased region" description="Polar residues" evidence="7">
    <location>
        <begin position="517"/>
        <end position="549"/>
    </location>
</feature>
<dbReference type="FunFam" id="1.10.10.60:FF:000012">
    <property type="entry name" value="Metastasis-associated 1 family, member 3"/>
    <property type="match status" value="1"/>
</dbReference>
<feature type="region of interest" description="Disordered" evidence="7">
    <location>
        <begin position="15"/>
        <end position="54"/>
    </location>
</feature>
<feature type="domain" description="ELM2" evidence="8">
    <location>
        <begin position="24"/>
        <end position="116"/>
    </location>
</feature>
<dbReference type="GO" id="GO:0000122">
    <property type="term" value="P:negative regulation of transcription by RNA polymerase II"/>
    <property type="evidence" value="ECO:0007669"/>
    <property type="project" value="TreeGrafter"/>
</dbReference>
<name>A0AAV6URG0_9ARAC</name>
<feature type="domain" description="SANT" evidence="9">
    <location>
        <begin position="136"/>
        <end position="188"/>
    </location>
</feature>
<evidence type="ECO:0000256" key="2">
    <source>
        <dbReference type="ARBA" id="ARBA00022723"/>
    </source>
</evidence>
<evidence type="ECO:0000259" key="9">
    <source>
        <dbReference type="PROSITE" id="PS51293"/>
    </source>
</evidence>
<keyword evidence="6" id="KW-0539">Nucleus</keyword>
<evidence type="ECO:0000256" key="4">
    <source>
        <dbReference type="ARBA" id="ARBA00022833"/>
    </source>
</evidence>
<evidence type="ECO:0000256" key="7">
    <source>
        <dbReference type="SAM" id="MobiDB-lite"/>
    </source>
</evidence>
<dbReference type="SMART" id="SM01189">
    <property type="entry name" value="ELM2"/>
    <property type="match status" value="1"/>
</dbReference>
<dbReference type="SUPFAM" id="SSF46689">
    <property type="entry name" value="Homeodomain-like"/>
    <property type="match status" value="1"/>
</dbReference>
<sequence length="776" mass="85579">MDKCGTDAEFDSYWDNEAKNQNRNRIRVGRQYQASIPPLLKPGQKDGRKSEELETLKWKPDQISDQTIEEYLSMAKGLGLFSKSLDSPKPSEKSDNSLQSAIKGLSEFVTSHHPCHHDDGCKVPQPSSSGECSTRPSTGDWSPQEAQLFAQALEACGKNFGAIKKEYLPWKPIKSIIEYYYEGKGEKPEDLSEAPECGELSPKQEKSPSPSCSKDEKPLVKEESPPYETKPEPSLAEDPPKDSITFLDNARVTDHCKATPPDMKMSFSENNAIKGSPTVGSLKFFLGGRLVLKLNAQQDSGSGTNKCQWVQSNDLPKHPNSIKKERQRKKCIQEGSFTPNVEQPTPKKTTDPPNRPVGNNCDPSSVKKPRLKSEYDFLSENNKQGMLMCSSYWTPPVADGQEAIVEVDDGSSKTSEGYISPVLSNPRFPKADNYNDSSSASPVHLNSRFASRTDEGYASPVLGSTRNDRYLNPRTEYLNDKTSDGYVSPVLPNSRNSIPTEGYISPVLLNSRRTTDHSNSPDLESDSASRNSLVVRNSPNRCNDSSSPYKQEVLNHKSALSHSRKSLCYQPRASHSSGALLKQWNKWPTMAHSKRTSSPCSLSPISVMGDRKSPVKENPLDLSSRLDTDTHRATPKMDGNPAADEAEATSCWEFSPQSSNVDSPHKKCPEDQCCEGCHENSDCSPGKDDNSENSSQSNYATYCNLPYRCALPKCTKDYSSLEEVPLDLSSANESLKENTAESEKISETVDAAGTDNSAAAVEKGMLYQLLKSKVSK</sequence>
<accession>A0AAV6URG0</accession>
<keyword evidence="4" id="KW-0862">Zinc</keyword>
<dbReference type="GO" id="GO:0008270">
    <property type="term" value="F:zinc ion binding"/>
    <property type="evidence" value="ECO:0007669"/>
    <property type="project" value="UniProtKB-KW"/>
</dbReference>
<feature type="region of interest" description="Disordered" evidence="7">
    <location>
        <begin position="474"/>
        <end position="549"/>
    </location>
</feature>
<dbReference type="GO" id="GO:0003677">
    <property type="term" value="F:DNA binding"/>
    <property type="evidence" value="ECO:0007669"/>
    <property type="project" value="UniProtKB-KW"/>
</dbReference>
<dbReference type="PROSITE" id="PS51293">
    <property type="entry name" value="SANT"/>
    <property type="match status" value="1"/>
</dbReference>
<feature type="region of interest" description="Disordered" evidence="7">
    <location>
        <begin position="591"/>
        <end position="649"/>
    </location>
</feature>
<dbReference type="GO" id="GO:0003713">
    <property type="term" value="F:transcription coactivator activity"/>
    <property type="evidence" value="ECO:0007669"/>
    <property type="project" value="TreeGrafter"/>
</dbReference>
<dbReference type="GO" id="GO:0003714">
    <property type="term" value="F:transcription corepressor activity"/>
    <property type="evidence" value="ECO:0007669"/>
    <property type="project" value="TreeGrafter"/>
</dbReference>
<dbReference type="GO" id="GO:0042826">
    <property type="term" value="F:histone deacetylase binding"/>
    <property type="evidence" value="ECO:0007669"/>
    <property type="project" value="TreeGrafter"/>
</dbReference>
<feature type="compositionally biased region" description="Basic and acidic residues" evidence="7">
    <location>
        <begin position="213"/>
        <end position="224"/>
    </location>
</feature>
<comment type="subcellular location">
    <subcellularLocation>
        <location evidence="1">Nucleus</location>
    </subcellularLocation>
</comment>
<dbReference type="InterPro" id="IPR017884">
    <property type="entry name" value="SANT_dom"/>
</dbReference>
<reference evidence="10 11" key="1">
    <citation type="journal article" date="2022" name="Nat. Ecol. Evol.">
        <title>A masculinizing supergene underlies an exaggerated male reproductive morph in a spider.</title>
        <authorList>
            <person name="Hendrickx F."/>
            <person name="De Corte Z."/>
            <person name="Sonet G."/>
            <person name="Van Belleghem S.M."/>
            <person name="Kostlbacher S."/>
            <person name="Vangestel C."/>
        </authorList>
    </citation>
    <scope>NUCLEOTIDE SEQUENCE [LARGE SCALE GENOMIC DNA]</scope>
    <source>
        <strain evidence="10">W744_W776</strain>
    </source>
</reference>
<feature type="compositionally biased region" description="Polar residues" evidence="7">
    <location>
        <begin position="335"/>
        <end position="347"/>
    </location>
</feature>
<evidence type="ECO:0000256" key="3">
    <source>
        <dbReference type="ARBA" id="ARBA00022771"/>
    </source>
</evidence>
<dbReference type="PANTHER" id="PTHR10865">
    <property type="entry name" value="METASTASIS-ASSOCIATED PROTEIN AND MESODERM INDUCTION EARLY RESPONSE PROTEIN"/>
    <property type="match status" value="1"/>
</dbReference>
<dbReference type="Pfam" id="PF00249">
    <property type="entry name" value="Myb_DNA-binding"/>
    <property type="match status" value="1"/>
</dbReference>
<dbReference type="Gene3D" id="1.10.10.60">
    <property type="entry name" value="Homeodomain-like"/>
    <property type="match status" value="1"/>
</dbReference>
<dbReference type="InterPro" id="IPR001005">
    <property type="entry name" value="SANT/Myb"/>
</dbReference>
<dbReference type="PANTHER" id="PTHR10865:SF29">
    <property type="entry name" value="METASTASIS ASSOCIATED 1-LIKE, ISOFORM D"/>
    <property type="match status" value="1"/>
</dbReference>
<feature type="compositionally biased region" description="Basic and acidic residues" evidence="7">
    <location>
        <begin position="609"/>
        <end position="632"/>
    </location>
</feature>
<feature type="region of interest" description="Disordered" evidence="7">
    <location>
        <begin position="409"/>
        <end position="443"/>
    </location>
</feature>
<dbReference type="EMBL" id="JAFNEN010000322">
    <property type="protein sequence ID" value="KAG8185866.1"/>
    <property type="molecule type" value="Genomic_DNA"/>
</dbReference>
<dbReference type="PROSITE" id="PS51156">
    <property type="entry name" value="ELM2"/>
    <property type="match status" value="1"/>
</dbReference>
<dbReference type="Proteomes" id="UP000827092">
    <property type="component" value="Unassembled WGS sequence"/>
</dbReference>
<dbReference type="InterPro" id="IPR009057">
    <property type="entry name" value="Homeodomain-like_sf"/>
</dbReference>
<keyword evidence="2" id="KW-0479">Metal-binding</keyword>
<comment type="caution">
    <text evidence="10">The sequence shown here is derived from an EMBL/GenBank/DDBJ whole genome shotgun (WGS) entry which is preliminary data.</text>
</comment>
<evidence type="ECO:0000313" key="11">
    <source>
        <dbReference type="Proteomes" id="UP000827092"/>
    </source>
</evidence>
<feature type="region of interest" description="Disordered" evidence="7">
    <location>
        <begin position="187"/>
        <end position="263"/>
    </location>
</feature>
<gene>
    <name evidence="10" type="ORF">JTE90_004408</name>
</gene>
<keyword evidence="11" id="KW-1185">Reference proteome</keyword>
<keyword evidence="5" id="KW-0238">DNA-binding</keyword>